<dbReference type="PANTHER" id="PTHR21017">
    <property type="entry name" value="NIPSNAP-RELATED"/>
    <property type="match status" value="1"/>
</dbReference>
<reference evidence="3 4" key="1">
    <citation type="submission" date="2023-07" db="EMBL/GenBank/DDBJ databases">
        <title>Sorghum-associated microbial communities from plants grown in Nebraska, USA.</title>
        <authorList>
            <person name="Schachtman D."/>
        </authorList>
    </citation>
    <scope>NUCLEOTIDE SEQUENCE [LARGE SCALE GENOMIC DNA]</scope>
    <source>
        <strain evidence="3 4">4256</strain>
    </source>
</reference>
<dbReference type="EMBL" id="JAVDWV010000016">
    <property type="protein sequence ID" value="MDR7156492.1"/>
    <property type="molecule type" value="Genomic_DNA"/>
</dbReference>
<evidence type="ECO:0000256" key="1">
    <source>
        <dbReference type="ARBA" id="ARBA00005291"/>
    </source>
</evidence>
<dbReference type="Pfam" id="PF07978">
    <property type="entry name" value="NIPSNAP"/>
    <property type="match status" value="1"/>
</dbReference>
<evidence type="ECO:0000259" key="2">
    <source>
        <dbReference type="Pfam" id="PF07978"/>
    </source>
</evidence>
<gene>
    <name evidence="3" type="ORF">J2W40_003336</name>
</gene>
<dbReference type="InterPro" id="IPR051557">
    <property type="entry name" value="NipSnap_domain"/>
</dbReference>
<dbReference type="Proteomes" id="UP001267638">
    <property type="component" value="Unassembled WGS sequence"/>
</dbReference>
<name>A0ABU1X4H8_SPHXE</name>
<dbReference type="SUPFAM" id="SSF54909">
    <property type="entry name" value="Dimeric alpha+beta barrel"/>
    <property type="match status" value="1"/>
</dbReference>
<evidence type="ECO:0000313" key="4">
    <source>
        <dbReference type="Proteomes" id="UP001267638"/>
    </source>
</evidence>
<feature type="domain" description="NIPSNAP" evidence="2">
    <location>
        <begin position="4"/>
        <end position="103"/>
    </location>
</feature>
<proteinExistence type="inferred from homology"/>
<sequence>MMIVEERNYAFAPTDLPGFLKIYEEEGVHIATRVLGNLLGYFRTEVGPDLNEVVHLWGFKDLNDRALRRAALWQDAEWLDFAVRCPSPIRQRNRLLMPTAWSPIR</sequence>
<accession>A0ABU1X4H8</accession>
<protein>
    <recommendedName>
        <fullName evidence="2">NIPSNAP domain-containing protein</fullName>
    </recommendedName>
</protein>
<dbReference type="InterPro" id="IPR012577">
    <property type="entry name" value="NIPSNAP"/>
</dbReference>
<comment type="caution">
    <text evidence="3">The sequence shown here is derived from an EMBL/GenBank/DDBJ whole genome shotgun (WGS) entry which is preliminary data.</text>
</comment>
<evidence type="ECO:0000313" key="3">
    <source>
        <dbReference type="EMBL" id="MDR7156492.1"/>
    </source>
</evidence>
<organism evidence="3 4">
    <name type="scientific">Sphingobium xenophagum</name>
    <dbReference type="NCBI Taxonomy" id="121428"/>
    <lineage>
        <taxon>Bacteria</taxon>
        <taxon>Pseudomonadati</taxon>
        <taxon>Pseudomonadota</taxon>
        <taxon>Alphaproteobacteria</taxon>
        <taxon>Sphingomonadales</taxon>
        <taxon>Sphingomonadaceae</taxon>
        <taxon>Sphingobium</taxon>
    </lineage>
</organism>
<dbReference type="InterPro" id="IPR011008">
    <property type="entry name" value="Dimeric_a/b-barrel"/>
</dbReference>
<dbReference type="Gene3D" id="3.30.70.100">
    <property type="match status" value="1"/>
</dbReference>
<dbReference type="PANTHER" id="PTHR21017:SF17">
    <property type="entry name" value="PROTEIN NIPSNAP"/>
    <property type="match status" value="1"/>
</dbReference>
<comment type="similarity">
    <text evidence="1">Belongs to the NipSnap family.</text>
</comment>
<keyword evidence="4" id="KW-1185">Reference proteome</keyword>